<evidence type="ECO:0000259" key="1">
    <source>
        <dbReference type="Pfam" id="PF01593"/>
    </source>
</evidence>
<proteinExistence type="predicted"/>
<dbReference type="InParanoid" id="A0A1Y2FI64"/>
<dbReference type="OrthoDB" id="5977668at2759"/>
<dbReference type="STRING" id="106004.A0A1Y2FI64"/>
<name>A0A1Y2FI64_9BASI</name>
<protein>
    <recommendedName>
        <fullName evidence="1">Amine oxidase domain-containing protein</fullName>
    </recommendedName>
</protein>
<dbReference type="Gene3D" id="1.10.405.20">
    <property type="match status" value="1"/>
</dbReference>
<feature type="domain" description="Amine oxidase" evidence="1">
    <location>
        <begin position="11"/>
        <end position="427"/>
    </location>
</feature>
<dbReference type="InterPro" id="IPR002937">
    <property type="entry name" value="Amino_oxidase"/>
</dbReference>
<sequence length="480" mass="53710">MKIAVVGSGTAGLAAAWALNSHSEHEVTLLEADDRWGGHANTVDFNKPGSSFKQKTRVDTGFIVFNTVTYPNFLAFLQHMKIPYDASDMSFSVSRDRGLFEWAGGSLGQLFAQKMNLLNPGQWRMVWDILRFNTGALELLRKGDEKESIGSYLAREGYSQAFVDNYLLPMTAAIWSTPPDKAALDFPAFTLIRFMHNHHLLQILDRPTWLTIKEGSHSYVNRIIDSLPGEGCFRNSRIQSASTKDSGKVELVTEMGEAFEFDHVVFACHADTTLKILERGEGITEQERKVLGGFEFSKNRAVLHSDPALMPQRRSTWSAWNYLTASDGPKANVNTVSLTYWMNLLQSIPEADFGPVLVTLNPPFEPKPELVAKEYWYEHPLFSELSVRSQGLLPTIQNKRGFTFAGAWTKYGFHEDGFASGLRVANDYLSATLPFPLRHAERSLTTTPTDRLISVALPLPSLLGLAPLLISLDLSTYRRL</sequence>
<evidence type="ECO:0000313" key="2">
    <source>
        <dbReference type="EMBL" id="ORY82936.1"/>
    </source>
</evidence>
<dbReference type="InterPro" id="IPR036188">
    <property type="entry name" value="FAD/NAD-bd_sf"/>
</dbReference>
<evidence type="ECO:0000313" key="3">
    <source>
        <dbReference type="Proteomes" id="UP000193467"/>
    </source>
</evidence>
<accession>A0A1Y2FI64</accession>
<dbReference type="Pfam" id="PF01593">
    <property type="entry name" value="Amino_oxidase"/>
    <property type="match status" value="1"/>
</dbReference>
<comment type="caution">
    <text evidence="2">The sequence shown here is derived from an EMBL/GenBank/DDBJ whole genome shotgun (WGS) entry which is preliminary data.</text>
</comment>
<dbReference type="SUPFAM" id="SSF51905">
    <property type="entry name" value="FAD/NAD(P)-binding domain"/>
    <property type="match status" value="1"/>
</dbReference>
<dbReference type="Gene3D" id="3.50.50.60">
    <property type="entry name" value="FAD/NAD(P)-binding domain"/>
    <property type="match status" value="1"/>
</dbReference>
<reference evidence="2 3" key="1">
    <citation type="submission" date="2016-07" db="EMBL/GenBank/DDBJ databases">
        <title>Pervasive Adenine N6-methylation of Active Genes in Fungi.</title>
        <authorList>
            <consortium name="DOE Joint Genome Institute"/>
            <person name="Mondo S.J."/>
            <person name="Dannebaum R.O."/>
            <person name="Kuo R.C."/>
            <person name="Labutti K."/>
            <person name="Haridas S."/>
            <person name="Kuo A."/>
            <person name="Salamov A."/>
            <person name="Ahrendt S.R."/>
            <person name="Lipzen A."/>
            <person name="Sullivan W."/>
            <person name="Andreopoulos W.B."/>
            <person name="Clum A."/>
            <person name="Lindquist E."/>
            <person name="Daum C."/>
            <person name="Ramamoorthy G.K."/>
            <person name="Gryganskyi A."/>
            <person name="Culley D."/>
            <person name="Magnuson J.K."/>
            <person name="James T.Y."/>
            <person name="O'Malley M.A."/>
            <person name="Stajich J.E."/>
            <person name="Spatafora J.W."/>
            <person name="Visel A."/>
            <person name="Grigoriev I.V."/>
        </authorList>
    </citation>
    <scope>NUCLEOTIDE SEQUENCE [LARGE SCALE GENOMIC DNA]</scope>
    <source>
        <strain evidence="2 3">62-1032</strain>
    </source>
</reference>
<dbReference type="InterPro" id="IPR050464">
    <property type="entry name" value="Zeta_carotene_desat/Oxidored"/>
</dbReference>
<dbReference type="AlphaFoldDB" id="A0A1Y2FI64"/>
<gene>
    <name evidence="2" type="ORF">BCR35DRAFT_321268</name>
</gene>
<dbReference type="PANTHER" id="PTHR42923:SF17">
    <property type="entry name" value="AMINE OXIDASE DOMAIN-CONTAINING PROTEIN"/>
    <property type="match status" value="1"/>
</dbReference>
<dbReference type="PANTHER" id="PTHR42923">
    <property type="entry name" value="PROTOPORPHYRINOGEN OXIDASE"/>
    <property type="match status" value="1"/>
</dbReference>
<dbReference type="EMBL" id="MCGR01000020">
    <property type="protein sequence ID" value="ORY82936.1"/>
    <property type="molecule type" value="Genomic_DNA"/>
</dbReference>
<dbReference type="GO" id="GO:0016491">
    <property type="term" value="F:oxidoreductase activity"/>
    <property type="evidence" value="ECO:0007669"/>
    <property type="project" value="InterPro"/>
</dbReference>
<keyword evidence="3" id="KW-1185">Reference proteome</keyword>
<dbReference type="Proteomes" id="UP000193467">
    <property type="component" value="Unassembled WGS sequence"/>
</dbReference>
<organism evidence="2 3">
    <name type="scientific">Leucosporidium creatinivorum</name>
    <dbReference type="NCBI Taxonomy" id="106004"/>
    <lineage>
        <taxon>Eukaryota</taxon>
        <taxon>Fungi</taxon>
        <taxon>Dikarya</taxon>
        <taxon>Basidiomycota</taxon>
        <taxon>Pucciniomycotina</taxon>
        <taxon>Microbotryomycetes</taxon>
        <taxon>Leucosporidiales</taxon>
        <taxon>Leucosporidium</taxon>
    </lineage>
</organism>